<evidence type="ECO:0000256" key="1">
    <source>
        <dbReference type="SAM" id="MobiDB-lite"/>
    </source>
</evidence>
<keyword evidence="2" id="KW-0812">Transmembrane</keyword>
<feature type="domain" description="DUF6535" evidence="3">
    <location>
        <begin position="79"/>
        <end position="258"/>
    </location>
</feature>
<accession>A0AAD5V4Z7</accession>
<reference evidence="4" key="1">
    <citation type="submission" date="2022-07" db="EMBL/GenBank/DDBJ databases">
        <title>Genome Sequence of Physisporinus lineatus.</title>
        <authorList>
            <person name="Buettner E."/>
        </authorList>
    </citation>
    <scope>NUCLEOTIDE SEQUENCE</scope>
    <source>
        <strain evidence="4">VT162</strain>
    </source>
</reference>
<evidence type="ECO:0000313" key="4">
    <source>
        <dbReference type="EMBL" id="KAJ3486196.1"/>
    </source>
</evidence>
<proteinExistence type="predicted"/>
<dbReference type="Pfam" id="PF20153">
    <property type="entry name" value="DUF6535"/>
    <property type="match status" value="1"/>
</dbReference>
<feature type="transmembrane region" description="Helical" evidence="2">
    <location>
        <begin position="175"/>
        <end position="198"/>
    </location>
</feature>
<feature type="transmembrane region" description="Helical" evidence="2">
    <location>
        <begin position="264"/>
        <end position="289"/>
    </location>
</feature>
<sequence length="726" mass="82859">MNTNFAPTASSLYSRSSKQPTSRSRSTLASSTSSRSTRRKKKVFAGVRDLDQLKEEFEKECGELEKKFPELKWRTTDGWERLHKMLQDRDIQDVKNHNENIDTLLVFAGLYSAILTAFVIEAYKLLQPDPAELSLNALVQISQQLGSFVLNPGFVNSTQVPFSLPTTSGPSQRSLWVNGLWFTALVLGLITASLGMLVKQWLREFLDNTYVSPEERRRVRLFRIRGLRNYKVSEIAAFLPILLQASLLFFFVGLAVFTHTVNTIIGWVISTIVIAWGAVVIITTVIPLASSQCPYKTPLLKPLTAKLSQALNAPRAWLRHLAQMADLTWLYNKFATPMTGSKGEREASQDESLDVEVLLDAYRISRNINVWEMVTQCVDLDSPSPSLDFLSQLLVKKHPPSETDVDVPQNKPWEYLSRDECYLLVKSMAMCLRWRYIRALEGRENLETKDIQDLHHLTEINETLVGEWFSQSDASNGLQETIDVLVAMQETLLIPSSRGCHFEDISSKIEKNGIVEIPTGIIIDVVTAFTEDIKNLDVEVGDRMLRGWCLSLFRCMGQITEEHPRSLKNRFHFLTTLLAEKVNSLTDSEGSRDPEEVFQWHCALDMAIRLYRQSPNIIDKQMFEALHARSVEAFNEFVGATGLEEYIIEERTPTGEAGPATSPVIMDWDTVLEQYADVEVRRVGGYQDLWSRQRLWVDCKHRMEFMLHHQFSGSDQLRSMVELFRF</sequence>
<keyword evidence="2" id="KW-0472">Membrane</keyword>
<dbReference type="AlphaFoldDB" id="A0AAD5V4Z7"/>
<feature type="transmembrane region" description="Helical" evidence="2">
    <location>
        <begin position="235"/>
        <end position="258"/>
    </location>
</feature>
<evidence type="ECO:0000256" key="2">
    <source>
        <dbReference type="SAM" id="Phobius"/>
    </source>
</evidence>
<comment type="caution">
    <text evidence="4">The sequence shown here is derived from an EMBL/GenBank/DDBJ whole genome shotgun (WGS) entry which is preliminary data.</text>
</comment>
<evidence type="ECO:0000313" key="5">
    <source>
        <dbReference type="Proteomes" id="UP001212997"/>
    </source>
</evidence>
<feature type="region of interest" description="Disordered" evidence="1">
    <location>
        <begin position="1"/>
        <end position="40"/>
    </location>
</feature>
<dbReference type="InterPro" id="IPR045338">
    <property type="entry name" value="DUF6535"/>
</dbReference>
<keyword evidence="5" id="KW-1185">Reference proteome</keyword>
<name>A0AAD5V4Z7_9APHY</name>
<feature type="compositionally biased region" description="Low complexity" evidence="1">
    <location>
        <begin position="21"/>
        <end position="35"/>
    </location>
</feature>
<keyword evidence="2" id="KW-1133">Transmembrane helix</keyword>
<organism evidence="4 5">
    <name type="scientific">Meripilus lineatus</name>
    <dbReference type="NCBI Taxonomy" id="2056292"/>
    <lineage>
        <taxon>Eukaryota</taxon>
        <taxon>Fungi</taxon>
        <taxon>Dikarya</taxon>
        <taxon>Basidiomycota</taxon>
        <taxon>Agaricomycotina</taxon>
        <taxon>Agaricomycetes</taxon>
        <taxon>Polyporales</taxon>
        <taxon>Meripilaceae</taxon>
        <taxon>Meripilus</taxon>
    </lineage>
</organism>
<dbReference type="Proteomes" id="UP001212997">
    <property type="component" value="Unassembled WGS sequence"/>
</dbReference>
<gene>
    <name evidence="4" type="ORF">NLI96_g4412</name>
</gene>
<dbReference type="EMBL" id="JANAWD010000129">
    <property type="protein sequence ID" value="KAJ3486196.1"/>
    <property type="molecule type" value="Genomic_DNA"/>
</dbReference>
<protein>
    <recommendedName>
        <fullName evidence="3">DUF6535 domain-containing protein</fullName>
    </recommendedName>
</protein>
<feature type="compositionally biased region" description="Polar residues" evidence="1">
    <location>
        <begin position="1"/>
        <end position="20"/>
    </location>
</feature>
<evidence type="ECO:0000259" key="3">
    <source>
        <dbReference type="Pfam" id="PF20153"/>
    </source>
</evidence>